<evidence type="ECO:0000256" key="4">
    <source>
        <dbReference type="ARBA" id="ARBA00022679"/>
    </source>
</evidence>
<evidence type="ECO:0000256" key="8">
    <source>
        <dbReference type="ARBA" id="ARBA00023315"/>
    </source>
</evidence>
<dbReference type="InterPro" id="IPR004299">
    <property type="entry name" value="MBOAT_fam"/>
</dbReference>
<feature type="transmembrane region" description="Helical" evidence="10">
    <location>
        <begin position="114"/>
        <end position="139"/>
    </location>
</feature>
<dbReference type="PIRSF" id="PIRSF500217">
    <property type="entry name" value="AlgI"/>
    <property type="match status" value="1"/>
</dbReference>
<evidence type="ECO:0000256" key="10">
    <source>
        <dbReference type="SAM" id="Phobius"/>
    </source>
</evidence>
<gene>
    <name evidence="11" type="ORF">COB67_07400</name>
</gene>
<dbReference type="InterPro" id="IPR028362">
    <property type="entry name" value="AlgI"/>
</dbReference>
<reference evidence="12" key="1">
    <citation type="submission" date="2017-08" db="EMBL/GenBank/DDBJ databases">
        <title>A dynamic microbial community with high functional redundancy inhabits the cold, oxic subseafloor aquifer.</title>
        <authorList>
            <person name="Tully B.J."/>
            <person name="Wheat C.G."/>
            <person name="Glazer B.T."/>
            <person name="Huber J.A."/>
        </authorList>
    </citation>
    <scope>NUCLEOTIDE SEQUENCE [LARGE SCALE GENOMIC DNA]</scope>
</reference>
<evidence type="ECO:0000256" key="5">
    <source>
        <dbReference type="ARBA" id="ARBA00022692"/>
    </source>
</evidence>
<comment type="subcellular location">
    <subcellularLocation>
        <location evidence="1">Cell membrane</location>
        <topology evidence="1">Multi-pass membrane protein</topology>
    </subcellularLocation>
</comment>
<evidence type="ECO:0000313" key="11">
    <source>
        <dbReference type="EMBL" id="PCI27951.1"/>
    </source>
</evidence>
<feature type="transmembrane region" description="Helical" evidence="10">
    <location>
        <begin position="447"/>
        <end position="469"/>
    </location>
</feature>
<evidence type="ECO:0000256" key="6">
    <source>
        <dbReference type="ARBA" id="ARBA00022989"/>
    </source>
</evidence>
<feature type="transmembrane region" description="Helical" evidence="10">
    <location>
        <begin position="415"/>
        <end position="435"/>
    </location>
</feature>
<feature type="transmembrane region" description="Helical" evidence="10">
    <location>
        <begin position="341"/>
        <end position="357"/>
    </location>
</feature>
<keyword evidence="8 9" id="KW-0012">Acyltransferase</keyword>
<sequence length="471" mass="55053">MLFNSFPFLLLVLATLIVYYNVYLKNYQVHILIISSFVFYAYGQPYLLLLLFLSSSINAIASYKVYYSQSKKKKKFYAILGVSFNISVLSFFKYSPLFGVIVNDLNSIGGIGEFLIAIPLPVGISFYTFQGISLVVDLYRSNHQSECPLFKVPKDFKKHYINTLFFISFFPQLVAGPIVKAYQFYPQIKTKYFFDVEFEDAFKLLTLGYFFKMVIADNLKDQTFWMAYPYFESFSSLTLITLLFGYSIQIFSDFAGYSLIAIGIAKLYGYNLPQNFNYPYISRSFSEFWTRWHISLSTWLKEYLYIPLGGNRVDKTRVYVNLFIVMLLGGLWHGAAWSYMVWGGYHGGLLIAERYFMQYTSFHTIQNRLLDGIRILFVFTLVTLGWLLFKLPEFWQAVLYVKSIIFSTGVHRKDVMMMIFFYSLPIVVYYANYLMRSEEKNYLDNSLIYAVMLFLIITNSGSSGEFIYFQF</sequence>
<comment type="similarity">
    <text evidence="2 9">Belongs to the membrane-bound acyltransferase family.</text>
</comment>
<proteinExistence type="inferred from homology"/>
<evidence type="ECO:0000256" key="7">
    <source>
        <dbReference type="ARBA" id="ARBA00023136"/>
    </source>
</evidence>
<evidence type="ECO:0000313" key="12">
    <source>
        <dbReference type="Proteomes" id="UP000218113"/>
    </source>
</evidence>
<comment type="caution">
    <text evidence="11">The sequence shown here is derived from an EMBL/GenBank/DDBJ whole genome shotgun (WGS) entry which is preliminary data.</text>
</comment>
<keyword evidence="7 9" id="KW-0472">Membrane</keyword>
<keyword evidence="6 10" id="KW-1133">Transmembrane helix</keyword>
<dbReference type="InterPro" id="IPR051085">
    <property type="entry name" value="MB_O-acyltransferase"/>
</dbReference>
<organism evidence="11 12">
    <name type="scientific">SAR324 cluster bacterium</name>
    <dbReference type="NCBI Taxonomy" id="2024889"/>
    <lineage>
        <taxon>Bacteria</taxon>
        <taxon>Deltaproteobacteria</taxon>
        <taxon>SAR324 cluster</taxon>
    </lineage>
</organism>
<evidence type="ECO:0000256" key="2">
    <source>
        <dbReference type="ARBA" id="ARBA00010323"/>
    </source>
</evidence>
<feature type="transmembrane region" description="Helical" evidence="10">
    <location>
        <begin position="231"/>
        <end position="248"/>
    </location>
</feature>
<dbReference type="InterPro" id="IPR024194">
    <property type="entry name" value="Ac/AlaTfrase_AlgI/DltB"/>
</dbReference>
<protein>
    <submittedName>
        <fullName evidence="11">Membrane-bound O-acyltransferase family protein</fullName>
    </submittedName>
</protein>
<dbReference type="Pfam" id="PF03062">
    <property type="entry name" value="MBOAT"/>
    <property type="match status" value="1"/>
</dbReference>
<dbReference type="PANTHER" id="PTHR13285">
    <property type="entry name" value="ACYLTRANSFERASE"/>
    <property type="match status" value="1"/>
</dbReference>
<keyword evidence="4 9" id="KW-0808">Transferase</keyword>
<evidence type="ECO:0000256" key="1">
    <source>
        <dbReference type="ARBA" id="ARBA00004651"/>
    </source>
</evidence>
<keyword evidence="5 10" id="KW-0812">Transmembrane</keyword>
<feature type="transmembrane region" description="Helical" evidence="10">
    <location>
        <begin position="6"/>
        <end position="22"/>
    </location>
</feature>
<dbReference type="GO" id="GO:0016746">
    <property type="term" value="F:acyltransferase activity"/>
    <property type="evidence" value="ECO:0007669"/>
    <property type="project" value="UniProtKB-KW"/>
</dbReference>
<evidence type="ECO:0000256" key="9">
    <source>
        <dbReference type="PIRNR" id="PIRNR016636"/>
    </source>
</evidence>
<feature type="transmembrane region" description="Helical" evidence="10">
    <location>
        <begin position="76"/>
        <end position="94"/>
    </location>
</feature>
<dbReference type="GO" id="GO:0042121">
    <property type="term" value="P:alginic acid biosynthetic process"/>
    <property type="evidence" value="ECO:0007669"/>
    <property type="project" value="InterPro"/>
</dbReference>
<keyword evidence="3 9" id="KW-1003">Cell membrane</keyword>
<dbReference type="EMBL" id="NVSR01000044">
    <property type="protein sequence ID" value="PCI27951.1"/>
    <property type="molecule type" value="Genomic_DNA"/>
</dbReference>
<dbReference type="AlphaFoldDB" id="A0A2A4T3R3"/>
<feature type="transmembrane region" description="Helical" evidence="10">
    <location>
        <begin position="160"/>
        <end position="181"/>
    </location>
</feature>
<dbReference type="GO" id="GO:0005886">
    <property type="term" value="C:plasma membrane"/>
    <property type="evidence" value="ECO:0007669"/>
    <property type="project" value="UniProtKB-SubCell"/>
</dbReference>
<name>A0A2A4T3R3_9DELT</name>
<dbReference type="Proteomes" id="UP000218113">
    <property type="component" value="Unassembled WGS sequence"/>
</dbReference>
<accession>A0A2A4T3R3</accession>
<evidence type="ECO:0000256" key="3">
    <source>
        <dbReference type="ARBA" id="ARBA00022475"/>
    </source>
</evidence>
<dbReference type="PIRSF" id="PIRSF016636">
    <property type="entry name" value="AlgI_DltB"/>
    <property type="match status" value="1"/>
</dbReference>
<dbReference type="PANTHER" id="PTHR13285:SF23">
    <property type="entry name" value="TEICHOIC ACID D-ALANYLTRANSFERASE"/>
    <property type="match status" value="1"/>
</dbReference>
<feature type="transmembrane region" description="Helical" evidence="10">
    <location>
        <begin position="369"/>
        <end position="389"/>
    </location>
</feature>
<feature type="transmembrane region" description="Helical" evidence="10">
    <location>
        <begin position="254"/>
        <end position="273"/>
    </location>
</feature>